<dbReference type="UniPathway" id="UPA00068">
    <property type="reaction ID" value="UER00171"/>
</dbReference>
<comment type="function">
    <text evidence="8">Small subunit of the glutamine-dependent carbamoyl phosphate synthetase (CPSase). CPSase catalyzes the formation of carbamoyl phosphate from the ammonia moiety of glutamine, carbonate, and phosphate donated by ATP, constituting the first step of 2 biosynthetic pathways, one leading to arginine and/or urea and the other to pyrimidine nucleotides. The small subunit (glutamine amidotransferase) binds and cleaves glutamine to supply the large subunit with the substrate ammonia.</text>
</comment>
<dbReference type="UniPathway" id="UPA00070">
    <property type="reaction ID" value="UER00115"/>
</dbReference>
<evidence type="ECO:0000256" key="8">
    <source>
        <dbReference type="HAMAP-Rule" id="MF_01209"/>
    </source>
</evidence>
<dbReference type="GO" id="GO:0004088">
    <property type="term" value="F:carbamoyl-phosphate synthase (glutamine-hydrolyzing) activity"/>
    <property type="evidence" value="ECO:0007669"/>
    <property type="project" value="UniProtKB-UniRule"/>
</dbReference>
<dbReference type="Pfam" id="PF00988">
    <property type="entry name" value="CPSase_sm_chain"/>
    <property type="match status" value="1"/>
</dbReference>
<dbReference type="HAMAP" id="MF_01209">
    <property type="entry name" value="CPSase_S_chain"/>
    <property type="match status" value="1"/>
</dbReference>
<feature type="binding site" evidence="8">
    <location>
        <position position="299"/>
    </location>
    <ligand>
        <name>L-glutamine</name>
        <dbReference type="ChEBI" id="CHEBI:58359"/>
    </ligand>
</feature>
<dbReference type="InterPro" id="IPR035686">
    <property type="entry name" value="CPSase_GATase1"/>
</dbReference>
<dbReference type="InterPro" id="IPR036480">
    <property type="entry name" value="CarbP_synth_ssu_N_sf"/>
</dbReference>
<comment type="catalytic activity">
    <reaction evidence="8">
        <text>L-glutamine + H2O = L-glutamate + NH4(+)</text>
        <dbReference type="Rhea" id="RHEA:15889"/>
        <dbReference type="ChEBI" id="CHEBI:15377"/>
        <dbReference type="ChEBI" id="CHEBI:28938"/>
        <dbReference type="ChEBI" id="CHEBI:29985"/>
        <dbReference type="ChEBI" id="CHEBI:58359"/>
    </reaction>
</comment>
<dbReference type="GO" id="GO:0006526">
    <property type="term" value="P:L-arginine biosynthetic process"/>
    <property type="evidence" value="ECO:0007669"/>
    <property type="project" value="UniProtKB-UniRule"/>
</dbReference>
<dbReference type="GO" id="GO:0005524">
    <property type="term" value="F:ATP binding"/>
    <property type="evidence" value="ECO:0007669"/>
    <property type="project" value="UniProtKB-UniRule"/>
</dbReference>
<feature type="domain" description="Carbamoyl-phosphate synthase small subunit N-terminal" evidence="9">
    <location>
        <begin position="7"/>
        <end position="137"/>
    </location>
</feature>
<dbReference type="InterPro" id="IPR006274">
    <property type="entry name" value="CarbamoylP_synth_ssu"/>
</dbReference>
<accession>A0A6N9NKT6</accession>
<feature type="binding site" evidence="8">
    <location>
        <position position="261"/>
    </location>
    <ligand>
        <name>L-glutamine</name>
        <dbReference type="ChEBI" id="CHEBI:58359"/>
    </ligand>
</feature>
<dbReference type="InterPro" id="IPR002474">
    <property type="entry name" value="CarbamoylP_synth_ssu_N"/>
</dbReference>
<dbReference type="GO" id="GO:0006541">
    <property type="term" value="P:glutamine metabolic process"/>
    <property type="evidence" value="ECO:0007669"/>
    <property type="project" value="InterPro"/>
</dbReference>
<evidence type="ECO:0000256" key="2">
    <source>
        <dbReference type="ARBA" id="ARBA00007800"/>
    </source>
</evidence>
<feature type="binding site" evidence="8">
    <location>
        <position position="258"/>
    </location>
    <ligand>
        <name>L-glutamine</name>
        <dbReference type="ChEBI" id="CHEBI:58359"/>
    </ligand>
</feature>
<dbReference type="CDD" id="cd01744">
    <property type="entry name" value="GATase1_CPSase"/>
    <property type="match status" value="1"/>
</dbReference>
<dbReference type="SUPFAM" id="SSF52317">
    <property type="entry name" value="Class I glutamine amidotransferase-like"/>
    <property type="match status" value="1"/>
</dbReference>
<feature type="binding site" evidence="8">
    <location>
        <position position="51"/>
    </location>
    <ligand>
        <name>L-glutamine</name>
        <dbReference type="ChEBI" id="CHEBI:58359"/>
    </ligand>
</feature>
<keyword evidence="11" id="KW-1185">Reference proteome</keyword>
<keyword evidence="6 8" id="KW-0315">Glutamine amidotransferase</keyword>
<dbReference type="NCBIfam" id="TIGR01368">
    <property type="entry name" value="CPSaseIIsmall"/>
    <property type="match status" value="1"/>
</dbReference>
<comment type="caution">
    <text evidence="10">The sequence shown here is derived from an EMBL/GenBank/DDBJ whole genome shotgun (WGS) entry which is preliminary data.</text>
</comment>
<dbReference type="InterPro" id="IPR017926">
    <property type="entry name" value="GATASE"/>
</dbReference>
<sequence>MKYLNASPGVIILEDGTIFYGKSAGLKGTATGEICFNTGMTGYQEIYTDPSYLGQIMVCTTAHIGNYGVSNDEVESEAVKINGLICKKFASTYSRSMANDSLQNYFVNNNIVAISDIDTRALVRYIRDKGAMNVIISSEVEDLDRLKNLLKQTPSMQGLELSSRVSTEEAYELGSPDAAYKVAVLDYGTKKNILRCLTDRNCKLKVFPMNTQLDEIKEWGADGIMLSNGPGDPSSMSSNVETIKTFVDSGLPIFGICLGHQLLGLSYGLKTLKMHNGHRGINHPVKNLLTTKGEITSQNHGFVVDVNSLSLNPDVEMTHVHLNDNSLAGMKLKNKPVFSVQYHPESSPGPHDSRYLFDDFIELIKQNKN</sequence>
<evidence type="ECO:0000313" key="11">
    <source>
        <dbReference type="Proteomes" id="UP000470771"/>
    </source>
</evidence>
<comment type="catalytic activity">
    <reaction evidence="7 8">
        <text>hydrogencarbonate + L-glutamine + 2 ATP + H2O = carbamoyl phosphate + L-glutamate + 2 ADP + phosphate + 2 H(+)</text>
        <dbReference type="Rhea" id="RHEA:18633"/>
        <dbReference type="ChEBI" id="CHEBI:15377"/>
        <dbReference type="ChEBI" id="CHEBI:15378"/>
        <dbReference type="ChEBI" id="CHEBI:17544"/>
        <dbReference type="ChEBI" id="CHEBI:29985"/>
        <dbReference type="ChEBI" id="CHEBI:30616"/>
        <dbReference type="ChEBI" id="CHEBI:43474"/>
        <dbReference type="ChEBI" id="CHEBI:58228"/>
        <dbReference type="ChEBI" id="CHEBI:58359"/>
        <dbReference type="ChEBI" id="CHEBI:456216"/>
        <dbReference type="EC" id="6.3.5.5"/>
    </reaction>
</comment>
<proteinExistence type="inferred from homology"/>
<dbReference type="Proteomes" id="UP000470771">
    <property type="component" value="Unassembled WGS sequence"/>
</dbReference>
<name>A0A6N9NKT6_9FLAO</name>
<dbReference type="PANTHER" id="PTHR43418">
    <property type="entry name" value="MULTIFUNCTIONAL TRYPTOPHAN BIOSYNTHESIS PROTEIN-RELATED"/>
    <property type="match status" value="1"/>
</dbReference>
<keyword evidence="8" id="KW-0028">Amino-acid biosynthesis</keyword>
<feature type="active site" evidence="8">
    <location>
        <position position="345"/>
    </location>
</feature>
<evidence type="ECO:0000256" key="3">
    <source>
        <dbReference type="ARBA" id="ARBA00022598"/>
    </source>
</evidence>
<reference evidence="10 11" key="1">
    <citation type="submission" date="2019-12" db="EMBL/GenBank/DDBJ databases">
        <authorList>
            <person name="Zhao J."/>
        </authorList>
    </citation>
    <scope>NUCLEOTIDE SEQUENCE [LARGE SCALE GENOMIC DNA]</scope>
    <source>
        <strain evidence="10 11">S-15</strain>
    </source>
</reference>
<keyword evidence="5 8" id="KW-0067">ATP-binding</keyword>
<dbReference type="GO" id="GO:0006207">
    <property type="term" value="P:'de novo' pyrimidine nucleobase biosynthetic process"/>
    <property type="evidence" value="ECO:0007669"/>
    <property type="project" value="InterPro"/>
</dbReference>
<dbReference type="PANTHER" id="PTHR43418:SF7">
    <property type="entry name" value="CARBAMOYL-PHOSPHATE SYNTHASE SMALL CHAIN"/>
    <property type="match status" value="1"/>
</dbReference>
<evidence type="ECO:0000256" key="6">
    <source>
        <dbReference type="ARBA" id="ARBA00022962"/>
    </source>
</evidence>
<organism evidence="10 11">
    <name type="scientific">Acidiluteibacter ferrifornacis</name>
    <dbReference type="NCBI Taxonomy" id="2692424"/>
    <lineage>
        <taxon>Bacteria</taxon>
        <taxon>Pseudomonadati</taxon>
        <taxon>Bacteroidota</taxon>
        <taxon>Flavobacteriia</taxon>
        <taxon>Flavobacteriales</taxon>
        <taxon>Cryomorphaceae</taxon>
        <taxon>Acidiluteibacter</taxon>
    </lineage>
</organism>
<gene>
    <name evidence="8 10" type="primary">carA</name>
    <name evidence="10" type="ORF">GQN54_06795</name>
</gene>
<keyword evidence="3 8" id="KW-0436">Ligase</keyword>
<dbReference type="SMART" id="SM01097">
    <property type="entry name" value="CPSase_sm_chain"/>
    <property type="match status" value="1"/>
</dbReference>
<evidence type="ECO:0000259" key="9">
    <source>
        <dbReference type="SMART" id="SM01097"/>
    </source>
</evidence>
<dbReference type="Gene3D" id="3.50.30.20">
    <property type="entry name" value="Carbamoyl-phosphate synthase small subunit, N-terminal domain"/>
    <property type="match status" value="1"/>
</dbReference>
<feature type="binding site" evidence="8">
    <location>
        <position position="229"/>
    </location>
    <ligand>
        <name>L-glutamine</name>
        <dbReference type="ChEBI" id="CHEBI:58359"/>
    </ligand>
</feature>
<evidence type="ECO:0000256" key="7">
    <source>
        <dbReference type="ARBA" id="ARBA00048816"/>
    </source>
</evidence>
<comment type="similarity">
    <text evidence="2 8">Belongs to the CarA family.</text>
</comment>
<evidence type="ECO:0000256" key="5">
    <source>
        <dbReference type="ARBA" id="ARBA00022840"/>
    </source>
</evidence>
<keyword evidence="4 8" id="KW-0547">Nucleotide-binding</keyword>
<dbReference type="InterPro" id="IPR029062">
    <property type="entry name" value="Class_I_gatase-like"/>
</dbReference>
<feature type="binding site" evidence="8">
    <location>
        <position position="302"/>
    </location>
    <ligand>
        <name>L-glutamine</name>
        <dbReference type="ChEBI" id="CHEBI:58359"/>
    </ligand>
</feature>
<dbReference type="SUPFAM" id="SSF52021">
    <property type="entry name" value="Carbamoyl phosphate synthetase, small subunit N-terminal domain"/>
    <property type="match status" value="1"/>
</dbReference>
<dbReference type="NCBIfam" id="NF009475">
    <property type="entry name" value="PRK12838.1"/>
    <property type="match status" value="1"/>
</dbReference>
<dbReference type="PROSITE" id="PS51273">
    <property type="entry name" value="GATASE_TYPE_1"/>
    <property type="match status" value="1"/>
</dbReference>
<evidence type="ECO:0000256" key="4">
    <source>
        <dbReference type="ARBA" id="ARBA00022741"/>
    </source>
</evidence>
<dbReference type="PRINTS" id="PR00096">
    <property type="entry name" value="GATASE"/>
</dbReference>
<feature type="binding site" evidence="8">
    <location>
        <position position="231"/>
    </location>
    <ligand>
        <name>L-glutamine</name>
        <dbReference type="ChEBI" id="CHEBI:58359"/>
    </ligand>
</feature>
<feature type="active site" evidence="8">
    <location>
        <position position="343"/>
    </location>
</feature>
<keyword evidence="8" id="KW-0055">Arginine biosynthesis</keyword>
<dbReference type="AlphaFoldDB" id="A0A6N9NKT6"/>
<evidence type="ECO:0000256" key="1">
    <source>
        <dbReference type="ARBA" id="ARBA00005077"/>
    </source>
</evidence>
<dbReference type="EC" id="6.3.5.5" evidence="8"/>
<feature type="active site" description="Nucleophile" evidence="8">
    <location>
        <position position="257"/>
    </location>
</feature>
<comment type="pathway">
    <text evidence="8">Pyrimidine metabolism; UMP biosynthesis via de novo pathway; (S)-dihydroorotate from bicarbonate: step 1/3.</text>
</comment>
<evidence type="ECO:0000313" key="10">
    <source>
        <dbReference type="EMBL" id="NBG65820.1"/>
    </source>
</evidence>
<dbReference type="InterPro" id="IPR050472">
    <property type="entry name" value="Anth_synth/Amidotransfase"/>
</dbReference>
<dbReference type="PRINTS" id="PR00099">
    <property type="entry name" value="CPSGATASE"/>
</dbReference>
<feature type="region of interest" description="CPSase" evidence="8">
    <location>
        <begin position="1"/>
        <end position="180"/>
    </location>
</feature>
<dbReference type="PRINTS" id="PR00097">
    <property type="entry name" value="ANTSNTHASEII"/>
</dbReference>
<dbReference type="Pfam" id="PF00117">
    <property type="entry name" value="GATase"/>
    <property type="match status" value="1"/>
</dbReference>
<comment type="pathway">
    <text evidence="1 8">Amino-acid biosynthesis; L-arginine biosynthesis; carbamoyl phosphate from bicarbonate: step 1/1.</text>
</comment>
<dbReference type="GO" id="GO:0044205">
    <property type="term" value="P:'de novo' UMP biosynthetic process"/>
    <property type="evidence" value="ECO:0007669"/>
    <property type="project" value="UniProtKB-UniRule"/>
</dbReference>
<protein>
    <recommendedName>
        <fullName evidence="8">Carbamoyl phosphate synthase small chain</fullName>
        <ecNumber evidence="8">6.3.5.5</ecNumber>
    </recommendedName>
    <alternativeName>
        <fullName evidence="8">Carbamoyl phosphate synthetase glutamine chain</fullName>
    </alternativeName>
</protein>
<feature type="binding site" evidence="8">
    <location>
        <position position="301"/>
    </location>
    <ligand>
        <name>L-glutamine</name>
        <dbReference type="ChEBI" id="CHEBI:58359"/>
    </ligand>
</feature>
<dbReference type="EMBL" id="WWNE01000006">
    <property type="protein sequence ID" value="NBG65820.1"/>
    <property type="molecule type" value="Genomic_DNA"/>
</dbReference>
<dbReference type="Gene3D" id="3.40.50.880">
    <property type="match status" value="1"/>
</dbReference>
<comment type="subunit">
    <text evidence="8">Composed of two chains; the small (or glutamine) chain promotes the hydrolysis of glutamine to ammonia, which is used by the large (or ammonia) chain to synthesize carbamoyl phosphate. Tetramer of heterodimers (alpha,beta)4.</text>
</comment>
<keyword evidence="8" id="KW-0665">Pyrimidine biosynthesis</keyword>
<dbReference type="RefSeq" id="WP_160632780.1">
    <property type="nucleotide sequence ID" value="NZ_WWNE01000006.1"/>
</dbReference>